<evidence type="ECO:0000313" key="2">
    <source>
        <dbReference type="Proteomes" id="UP000642488"/>
    </source>
</evidence>
<accession>A0A934IJF9</accession>
<dbReference type="Proteomes" id="UP000642488">
    <property type="component" value="Unassembled WGS sequence"/>
</dbReference>
<evidence type="ECO:0000313" key="1">
    <source>
        <dbReference type="EMBL" id="MBJ3764038.1"/>
    </source>
</evidence>
<keyword evidence="2" id="KW-1185">Reference proteome</keyword>
<sequence>MTSAVVTHAVGNMDTWLAGGDVRTKTFSGFCSGHRIFRHSDQDRVSIVFEDVDLDKMKTILATPEATASKAQHTVIEPIELYIEVEGGA</sequence>
<dbReference type="AlphaFoldDB" id="A0A934IJF9"/>
<protein>
    <submittedName>
        <fullName evidence="1">Uncharacterized protein</fullName>
    </submittedName>
</protein>
<dbReference type="EMBL" id="JAEKPD010000016">
    <property type="protein sequence ID" value="MBJ3764038.1"/>
    <property type="molecule type" value="Genomic_DNA"/>
</dbReference>
<proteinExistence type="predicted"/>
<gene>
    <name evidence="1" type="ORF">ILP92_14910</name>
</gene>
<organism evidence="1 2">
    <name type="scientific">Palleronia pontilimi</name>
    <dbReference type="NCBI Taxonomy" id="1964209"/>
    <lineage>
        <taxon>Bacteria</taxon>
        <taxon>Pseudomonadati</taxon>
        <taxon>Pseudomonadota</taxon>
        <taxon>Alphaproteobacteria</taxon>
        <taxon>Rhodobacterales</taxon>
        <taxon>Roseobacteraceae</taxon>
        <taxon>Palleronia</taxon>
    </lineage>
</organism>
<name>A0A934IJF9_9RHOB</name>
<reference evidence="1" key="1">
    <citation type="submission" date="2020-12" db="EMBL/GenBank/DDBJ databases">
        <title>Bacterial taxonomy.</title>
        <authorList>
            <person name="Pan X."/>
        </authorList>
    </citation>
    <scope>NUCLEOTIDE SEQUENCE</scope>
    <source>
        <strain evidence="1">KCTC 52957</strain>
    </source>
</reference>
<comment type="caution">
    <text evidence="1">The sequence shown here is derived from an EMBL/GenBank/DDBJ whole genome shotgun (WGS) entry which is preliminary data.</text>
</comment>
<dbReference type="RefSeq" id="WP_198917214.1">
    <property type="nucleotide sequence ID" value="NZ_JAEKPD010000016.1"/>
</dbReference>